<reference evidence="2 3" key="1">
    <citation type="journal article" date="2013" name="Genome Announc.">
        <title>Draft Genome Sequence of the Methanotrophic Gammaproteobacterium Methyloglobulus morosus DSM 22980 Strain KoM1.</title>
        <authorList>
            <person name="Poehlein A."/>
            <person name="Deutzmann J.S."/>
            <person name="Daniel R."/>
            <person name="Simeonova D.D."/>
        </authorList>
    </citation>
    <scope>NUCLEOTIDE SEQUENCE [LARGE SCALE GENOMIC DNA]</scope>
    <source>
        <strain evidence="2 3">KoM1</strain>
    </source>
</reference>
<proteinExistence type="inferred from homology"/>
<dbReference type="InterPro" id="IPR007475">
    <property type="entry name" value="UbiK"/>
</dbReference>
<dbReference type="GO" id="GO:0006744">
    <property type="term" value="P:ubiquinone biosynthetic process"/>
    <property type="evidence" value="ECO:0007669"/>
    <property type="project" value="UniProtKB-UniRule"/>
</dbReference>
<comment type="similarity">
    <text evidence="1">Belongs to the UbiK family.</text>
</comment>
<gene>
    <name evidence="1" type="primary">ubiK</name>
    <name evidence="2" type="ORF">MGMO_112c00090</name>
</gene>
<dbReference type="PATRIC" id="fig|1116472.3.peg.2985"/>
<dbReference type="AlphaFoldDB" id="V5DV38"/>
<dbReference type="OrthoDB" id="5297354at2"/>
<dbReference type="GO" id="GO:0005829">
    <property type="term" value="C:cytosol"/>
    <property type="evidence" value="ECO:0007669"/>
    <property type="project" value="TreeGrafter"/>
</dbReference>
<keyword evidence="3" id="KW-1185">Reference proteome</keyword>
<comment type="function">
    <text evidence="1">Required for efficient ubiquinone (coenzyme Q) biosynthesis. UbiK is probably an accessory factor of Ubi enzymes and facilitates ubiquinone biosynthesis by acting as an assembly factor, a targeting factor, or both.</text>
</comment>
<dbReference type="PANTHER" id="PTHR38040">
    <property type="entry name" value="UBIQUINONE BIOSYNTHESIS ACCESSORY FACTOR UBIK"/>
    <property type="match status" value="1"/>
</dbReference>
<dbReference type="NCBIfam" id="NF047835">
    <property type="entry name" value="UbiqAccUbiK"/>
    <property type="match status" value="1"/>
</dbReference>
<dbReference type="RefSeq" id="WP_023495658.1">
    <property type="nucleotide sequence ID" value="NZ_AYLO01000106.1"/>
</dbReference>
<dbReference type="UniPathway" id="UPA00232"/>
<dbReference type="HAMAP" id="MF_02216">
    <property type="entry name" value="UbiK"/>
    <property type="match status" value="1"/>
</dbReference>
<evidence type="ECO:0000313" key="2">
    <source>
        <dbReference type="EMBL" id="ESS71271.1"/>
    </source>
</evidence>
<organism evidence="2 3">
    <name type="scientific">Methyloglobulus morosus KoM1</name>
    <dbReference type="NCBI Taxonomy" id="1116472"/>
    <lineage>
        <taxon>Bacteria</taxon>
        <taxon>Pseudomonadati</taxon>
        <taxon>Pseudomonadota</taxon>
        <taxon>Gammaproteobacteria</taxon>
        <taxon>Methylococcales</taxon>
        <taxon>Methylococcaceae</taxon>
        <taxon>Methyloglobulus</taxon>
    </lineage>
</organism>
<comment type="caution">
    <text evidence="2">The sequence shown here is derived from an EMBL/GenBank/DDBJ whole genome shotgun (WGS) entry which is preliminary data.</text>
</comment>
<evidence type="ECO:0000256" key="1">
    <source>
        <dbReference type="HAMAP-Rule" id="MF_02216"/>
    </source>
</evidence>
<name>V5DV38_9GAMM</name>
<sequence>MFDSKSIDDIANRLANAIPPSFNHLKEDMEKNFHAILQSALARLDLVTREEFEVQKAVLAKTRQKLEALEQRVAEIEKQILAKEEVESVSKAKSARHKTKGE</sequence>
<dbReference type="EMBL" id="AYLO01000106">
    <property type="protein sequence ID" value="ESS71271.1"/>
    <property type="molecule type" value="Genomic_DNA"/>
</dbReference>
<keyword evidence="1" id="KW-0175">Coiled coil</keyword>
<feature type="coiled-coil region" evidence="1">
    <location>
        <begin position="52"/>
        <end position="86"/>
    </location>
</feature>
<dbReference type="eggNOG" id="COG2960">
    <property type="taxonomic scope" value="Bacteria"/>
</dbReference>
<comment type="subcellular location">
    <subcellularLocation>
        <location evidence="1">Cytoplasm</location>
    </subcellularLocation>
</comment>
<dbReference type="PANTHER" id="PTHR38040:SF1">
    <property type="entry name" value="UBIQUINONE BIOSYNTHESIS ACCESSORY FACTOR UBIK"/>
    <property type="match status" value="1"/>
</dbReference>
<dbReference type="Proteomes" id="UP000017842">
    <property type="component" value="Unassembled WGS sequence"/>
</dbReference>
<protein>
    <recommendedName>
        <fullName evidence="1">Ubiquinone biosynthesis accessory factor UbiK</fullName>
    </recommendedName>
</protein>
<evidence type="ECO:0000313" key="3">
    <source>
        <dbReference type="Proteomes" id="UP000017842"/>
    </source>
</evidence>
<dbReference type="Pfam" id="PF04380">
    <property type="entry name" value="BMFP"/>
    <property type="match status" value="1"/>
</dbReference>
<accession>V5DV38</accession>
<keyword evidence="1" id="KW-0831">Ubiquinone biosynthesis</keyword>
<dbReference type="STRING" id="1116472.MGMO_112c00090"/>
<keyword evidence="1" id="KW-0963">Cytoplasm</keyword>
<comment type="pathway">
    <text evidence="1">Cofactor biosynthesis; ubiquinone biosynthesis.</text>
</comment>